<evidence type="ECO:0000256" key="5">
    <source>
        <dbReference type="ARBA" id="ARBA00023040"/>
    </source>
</evidence>
<dbReference type="GO" id="GO:0005000">
    <property type="term" value="F:vasopressin receptor activity"/>
    <property type="evidence" value="ECO:0000318"/>
    <property type="project" value="GO_Central"/>
</dbReference>
<dbReference type="PROSITE" id="PS50262">
    <property type="entry name" value="G_PROTEIN_RECEP_F1_2"/>
    <property type="match status" value="1"/>
</dbReference>
<keyword evidence="2" id="KW-1003">Cell membrane</keyword>
<feature type="domain" description="G-protein coupled receptors family 1 profile" evidence="11">
    <location>
        <begin position="35"/>
        <end position="354"/>
    </location>
</feature>
<dbReference type="Gene3D" id="1.20.1070.10">
    <property type="entry name" value="Rhodopsin 7-helix transmembrane proteins"/>
    <property type="match status" value="1"/>
</dbReference>
<comment type="similarity">
    <text evidence="10">Belongs to the G-protein coupled receptor 1 family. Vasopressin/oxytocin receptor subfamily.</text>
</comment>
<dbReference type="EMBL" id="KB097680">
    <property type="protein sequence ID" value="ESN91970.1"/>
    <property type="molecule type" value="Genomic_DNA"/>
</dbReference>
<dbReference type="Pfam" id="PF00001">
    <property type="entry name" value="7tm_1"/>
    <property type="match status" value="1"/>
</dbReference>
<keyword evidence="14" id="KW-1185">Reference proteome</keyword>
<dbReference type="InterPro" id="IPR017452">
    <property type="entry name" value="GPCR_Rhodpsn_7TM"/>
</dbReference>
<dbReference type="SUPFAM" id="SSF81321">
    <property type="entry name" value="Family A G protein-coupled receptor-like"/>
    <property type="match status" value="1"/>
</dbReference>
<dbReference type="RefSeq" id="XP_009029921.1">
    <property type="nucleotide sequence ID" value="XM_009031673.1"/>
</dbReference>
<feature type="transmembrane region" description="Helical" evidence="10">
    <location>
        <begin position="188"/>
        <end position="208"/>
    </location>
</feature>
<keyword evidence="9 10" id="KW-0807">Transducer</keyword>
<protein>
    <recommendedName>
        <fullName evidence="11">G-protein coupled receptors family 1 profile domain-containing protein</fullName>
    </recommendedName>
</protein>
<evidence type="ECO:0000256" key="4">
    <source>
        <dbReference type="ARBA" id="ARBA00022989"/>
    </source>
</evidence>
<dbReference type="PROSITE" id="PS00237">
    <property type="entry name" value="G_PROTEIN_RECEP_F1_1"/>
    <property type="match status" value="1"/>
</dbReference>
<feature type="transmembrane region" description="Helical" evidence="10">
    <location>
        <begin position="301"/>
        <end position="323"/>
    </location>
</feature>
<reference evidence="14" key="1">
    <citation type="submission" date="2012-12" db="EMBL/GenBank/DDBJ databases">
        <authorList>
            <person name="Hellsten U."/>
            <person name="Grimwood J."/>
            <person name="Chapman J.A."/>
            <person name="Shapiro H."/>
            <person name="Aerts A."/>
            <person name="Otillar R.P."/>
            <person name="Terry A.Y."/>
            <person name="Boore J.L."/>
            <person name="Simakov O."/>
            <person name="Marletaz F."/>
            <person name="Cho S.-J."/>
            <person name="Edsinger-Gonzales E."/>
            <person name="Havlak P."/>
            <person name="Kuo D.-H."/>
            <person name="Larsson T."/>
            <person name="Lv J."/>
            <person name="Arendt D."/>
            <person name="Savage R."/>
            <person name="Osoegawa K."/>
            <person name="de Jong P."/>
            <person name="Lindberg D.R."/>
            <person name="Seaver E.C."/>
            <person name="Weisblat D.A."/>
            <person name="Putnam N.H."/>
            <person name="Grigoriev I.V."/>
            <person name="Rokhsar D.S."/>
        </authorList>
    </citation>
    <scope>NUCLEOTIDE SEQUENCE</scope>
</reference>
<dbReference type="eggNOG" id="KOG3656">
    <property type="taxonomic scope" value="Eukaryota"/>
</dbReference>
<feature type="transmembrane region" description="Helical" evidence="10">
    <location>
        <begin position="335"/>
        <end position="357"/>
    </location>
</feature>
<keyword evidence="8 10" id="KW-0325">Glycoprotein</keyword>
<dbReference type="InterPro" id="IPR000276">
    <property type="entry name" value="GPCR_Rhodpsn"/>
</dbReference>
<dbReference type="PANTHER" id="PTHR24241">
    <property type="entry name" value="NEUROPEPTIDE RECEPTOR-RELATED G-PROTEIN COUPLED RECEPTOR"/>
    <property type="match status" value="1"/>
</dbReference>
<reference evidence="13" key="3">
    <citation type="submission" date="2015-06" db="UniProtKB">
        <authorList>
            <consortium name="EnsemblMetazoa"/>
        </authorList>
    </citation>
    <scope>IDENTIFICATION</scope>
</reference>
<reference evidence="12 14" key="2">
    <citation type="journal article" date="2013" name="Nature">
        <title>Insights into bilaterian evolution from three spiralian genomes.</title>
        <authorList>
            <person name="Simakov O."/>
            <person name="Marletaz F."/>
            <person name="Cho S.J."/>
            <person name="Edsinger-Gonzales E."/>
            <person name="Havlak P."/>
            <person name="Hellsten U."/>
            <person name="Kuo D.H."/>
            <person name="Larsson T."/>
            <person name="Lv J."/>
            <person name="Arendt D."/>
            <person name="Savage R."/>
            <person name="Osoegawa K."/>
            <person name="de Jong P."/>
            <person name="Grimwood J."/>
            <person name="Chapman J.A."/>
            <person name="Shapiro H."/>
            <person name="Aerts A."/>
            <person name="Otillar R.P."/>
            <person name="Terry A.Y."/>
            <person name="Boore J.L."/>
            <person name="Grigoriev I.V."/>
            <person name="Lindberg D.R."/>
            <person name="Seaver E.C."/>
            <person name="Weisblat D.A."/>
            <person name="Putnam N.H."/>
            <person name="Rokhsar D.S."/>
        </authorList>
    </citation>
    <scope>NUCLEOTIDE SEQUENCE</scope>
</reference>
<feature type="transmembrane region" description="Helical" evidence="10">
    <location>
        <begin position="58"/>
        <end position="78"/>
    </location>
</feature>
<organism evidence="13 14">
    <name type="scientific">Helobdella robusta</name>
    <name type="common">Californian leech</name>
    <dbReference type="NCBI Taxonomy" id="6412"/>
    <lineage>
        <taxon>Eukaryota</taxon>
        <taxon>Metazoa</taxon>
        <taxon>Spiralia</taxon>
        <taxon>Lophotrochozoa</taxon>
        <taxon>Annelida</taxon>
        <taxon>Clitellata</taxon>
        <taxon>Hirudinea</taxon>
        <taxon>Rhynchobdellida</taxon>
        <taxon>Glossiphoniidae</taxon>
        <taxon>Helobdella</taxon>
    </lineage>
</organism>
<comment type="subcellular location">
    <subcellularLocation>
        <location evidence="1 10">Cell membrane</location>
        <topology evidence="1 10">Multi-pass membrane protein</topology>
    </subcellularLocation>
</comment>
<dbReference type="GO" id="GO:0005886">
    <property type="term" value="C:plasma membrane"/>
    <property type="evidence" value="ECO:0000318"/>
    <property type="project" value="GO_Central"/>
</dbReference>
<dbReference type="CDD" id="cd15196">
    <property type="entry name" value="7tmA_Vasopressin_Oxytocin"/>
    <property type="match status" value="1"/>
</dbReference>
<dbReference type="EnsemblMetazoa" id="HelroT116255">
    <property type="protein sequence ID" value="HelroP116255"/>
    <property type="gene ID" value="HelroG116255"/>
</dbReference>
<dbReference type="EMBL" id="AMQM01007866">
    <property type="status" value="NOT_ANNOTATED_CDS"/>
    <property type="molecule type" value="Genomic_DNA"/>
</dbReference>
<feature type="transmembrane region" description="Helical" evidence="10">
    <location>
        <begin position="140"/>
        <end position="163"/>
    </location>
</feature>
<dbReference type="KEGG" id="hro:HELRODRAFT_116255"/>
<dbReference type="AlphaFoldDB" id="T1EGD8"/>
<dbReference type="GO" id="GO:0007186">
    <property type="term" value="P:G protein-coupled receptor signaling pathway"/>
    <property type="evidence" value="ECO:0000318"/>
    <property type="project" value="GO_Central"/>
</dbReference>
<keyword evidence="4 10" id="KW-1133">Transmembrane helix</keyword>
<evidence type="ECO:0000313" key="13">
    <source>
        <dbReference type="EnsemblMetazoa" id="HelroP116255"/>
    </source>
</evidence>
<dbReference type="OrthoDB" id="6435638at2759"/>
<dbReference type="STRING" id="6412.T1EGD8"/>
<evidence type="ECO:0000256" key="6">
    <source>
        <dbReference type="ARBA" id="ARBA00023136"/>
    </source>
</evidence>
<dbReference type="GO" id="GO:0032870">
    <property type="term" value="P:cellular response to hormone stimulus"/>
    <property type="evidence" value="ECO:0000318"/>
    <property type="project" value="GO_Central"/>
</dbReference>
<feature type="transmembrane region" description="Helical" evidence="10">
    <location>
        <begin position="20"/>
        <end position="46"/>
    </location>
</feature>
<dbReference type="PRINTS" id="PR00896">
    <property type="entry name" value="VASOPRESSINR"/>
</dbReference>
<evidence type="ECO:0000313" key="14">
    <source>
        <dbReference type="Proteomes" id="UP000015101"/>
    </source>
</evidence>
<dbReference type="InterPro" id="IPR001817">
    <property type="entry name" value="Vasoprsn_rcpt"/>
</dbReference>
<keyword evidence="6 10" id="KW-0472">Membrane</keyword>
<feature type="transmembrane region" description="Helical" evidence="10">
    <location>
        <begin position="98"/>
        <end position="119"/>
    </location>
</feature>
<sequence>MTTDLTLRTYKTRDWDLATIQINVQLFIFMFTFLGNSLVLFLVINLSRKRRREQLGRMYTMIGHLSLADLLVATLNQLPQLAWDMTFRFKGGPVLCKAVKFGQVLTMYASSYVLVSTAIDRYMAICHPMKTHAWTTNHAHKLVGVAWLIGALFSTPQLFLFSWKEVIQQSGEYDCLARFQQNWTVQLYTFWFTIAVYLTPFVLLSYIYTKICYVVWRSVSASTTTSSTSTTTTTKATMSQKPPFQTTAIHHHQQQKQQQNKKPPLQSNLPYHLLPLPYILSPANQNLGQTLTKAKTRTVKLTLAVVVGYLLCWAPFFVAQFWWALDPNAPVEEDFMVIPLLLGSLNSCINPWIYMAFSDQLRLQASNIFCKYCRCNRRYNHRNVQPQPQQQYSQQPKLPVFKSSFGSCNSSSGGKVLDVNRVSKWLNRSLTSSLSSGGRSCGKQRATVNFSPKLDK</sequence>
<gene>
    <name evidence="13" type="primary">20195640</name>
    <name evidence="12" type="ORF">HELRODRAFT_116255</name>
</gene>
<dbReference type="InParanoid" id="T1EGD8"/>
<dbReference type="Proteomes" id="UP000015101">
    <property type="component" value="Unassembled WGS sequence"/>
</dbReference>
<dbReference type="GeneID" id="20195640"/>
<dbReference type="HOGENOM" id="CLU_009579_15_3_1"/>
<evidence type="ECO:0000256" key="1">
    <source>
        <dbReference type="ARBA" id="ARBA00004651"/>
    </source>
</evidence>
<evidence type="ECO:0000259" key="11">
    <source>
        <dbReference type="PROSITE" id="PS50262"/>
    </source>
</evidence>
<keyword evidence="7 10" id="KW-0675">Receptor</keyword>
<dbReference type="PRINTS" id="PR00237">
    <property type="entry name" value="GPCRRHODOPSN"/>
</dbReference>
<evidence type="ECO:0000256" key="3">
    <source>
        <dbReference type="ARBA" id="ARBA00022692"/>
    </source>
</evidence>
<dbReference type="CTD" id="20195640"/>
<dbReference type="PANTHER" id="PTHR24241:SF161">
    <property type="entry name" value="G-PROTEIN COUPLED RECEPTORS FAMILY 1 PROFILE DOMAIN-CONTAINING PROTEIN"/>
    <property type="match status" value="1"/>
</dbReference>
<name>T1EGD8_HELRO</name>
<accession>T1EGD8</accession>
<evidence type="ECO:0000256" key="2">
    <source>
        <dbReference type="ARBA" id="ARBA00022475"/>
    </source>
</evidence>
<evidence type="ECO:0000256" key="10">
    <source>
        <dbReference type="RuleBase" id="RU046427"/>
    </source>
</evidence>
<evidence type="ECO:0000256" key="7">
    <source>
        <dbReference type="ARBA" id="ARBA00023170"/>
    </source>
</evidence>
<dbReference type="OMA" id="LQTYVTW"/>
<evidence type="ECO:0000256" key="8">
    <source>
        <dbReference type="ARBA" id="ARBA00023180"/>
    </source>
</evidence>
<proteinExistence type="inferred from homology"/>
<evidence type="ECO:0000256" key="9">
    <source>
        <dbReference type="ARBA" id="ARBA00023224"/>
    </source>
</evidence>
<keyword evidence="5 10" id="KW-0297">G-protein coupled receptor</keyword>
<keyword evidence="3 10" id="KW-0812">Transmembrane</keyword>
<evidence type="ECO:0000313" key="12">
    <source>
        <dbReference type="EMBL" id="ESN91970.1"/>
    </source>
</evidence>